<reference evidence="2 3" key="1">
    <citation type="submission" date="2024-08" db="EMBL/GenBank/DDBJ databases">
        <authorList>
            <person name="Lu H."/>
        </authorList>
    </citation>
    <scope>NUCLEOTIDE SEQUENCE [LARGE SCALE GENOMIC DNA]</scope>
    <source>
        <strain evidence="2 3">BYS87W</strain>
    </source>
</reference>
<keyword evidence="3" id="KW-1185">Reference proteome</keyword>
<evidence type="ECO:0000256" key="1">
    <source>
        <dbReference type="SAM" id="MobiDB-lite"/>
    </source>
</evidence>
<gene>
    <name evidence="2" type="ORF">ACG01O_12925</name>
</gene>
<dbReference type="RefSeq" id="WP_394385170.1">
    <property type="nucleotide sequence ID" value="NZ_JBIGIB010000003.1"/>
</dbReference>
<organism evidence="2 3">
    <name type="scientific">Pelomonas baiyunensis</name>
    <dbReference type="NCBI Taxonomy" id="3299026"/>
    <lineage>
        <taxon>Bacteria</taxon>
        <taxon>Pseudomonadati</taxon>
        <taxon>Pseudomonadota</taxon>
        <taxon>Betaproteobacteria</taxon>
        <taxon>Burkholderiales</taxon>
        <taxon>Sphaerotilaceae</taxon>
        <taxon>Roseateles</taxon>
    </lineage>
</organism>
<feature type="compositionally biased region" description="Basic and acidic residues" evidence="1">
    <location>
        <begin position="236"/>
        <end position="252"/>
    </location>
</feature>
<evidence type="ECO:0000313" key="3">
    <source>
        <dbReference type="Proteomes" id="UP001606303"/>
    </source>
</evidence>
<feature type="compositionally biased region" description="Low complexity" evidence="1">
    <location>
        <begin position="333"/>
        <end position="346"/>
    </location>
</feature>
<accession>A0ABW7GZU8</accession>
<sequence length="418" mass="44924">MALRHNLRHSMPGHPSPKGVDATLTHRNEVVMGGSTPEEAMRLFDEALSARGVIKPARADAWLAIEVVFGTSPGMRDPDGYLRACADWLASAAGAPVISAVIHRDQSTPHLHAIVVPVTGAGKEWNVGKERRPSDGRAWKGSDLFCSDAMARLNKDHAQNVAAKFGLKRKANPTRLQHEAVVHAVLEWMEQSPAMECVTWPATEAEIRLDPFPRAKLIGLDADAIMARVGLADRMTRPASDESGRHRSERKAPARSAKVAHEHGVEGAAVGAVNSLGATPSQDRSSGAAQAHGSPAANSLGVEPVEQRNSLGVAPTPMTPPPRPPISPPPRPALSLVPSTPAAPSAPTTPPAPTRPDEPPEHPPMTPELQAELDLPNRPKNPSPAYLQFEAAELWRFRQEVQRKLARRQNRPAKAATR</sequence>
<dbReference type="CDD" id="cd17242">
    <property type="entry name" value="MobM_relaxase"/>
    <property type="match status" value="1"/>
</dbReference>
<feature type="compositionally biased region" description="Pro residues" evidence="1">
    <location>
        <begin position="317"/>
        <end position="332"/>
    </location>
</feature>
<dbReference type="Gene3D" id="3.30.930.30">
    <property type="match status" value="1"/>
</dbReference>
<feature type="compositionally biased region" description="Polar residues" evidence="1">
    <location>
        <begin position="276"/>
        <end position="288"/>
    </location>
</feature>
<feature type="region of interest" description="Disordered" evidence="1">
    <location>
        <begin position="275"/>
        <end position="384"/>
    </location>
</feature>
<dbReference type="Pfam" id="PF01076">
    <property type="entry name" value="Mob_Pre"/>
    <property type="match status" value="1"/>
</dbReference>
<protein>
    <submittedName>
        <fullName evidence="2">Plasmid recombination protein</fullName>
    </submittedName>
</protein>
<dbReference type="EMBL" id="JBIGIB010000003">
    <property type="protein sequence ID" value="MFG6467519.1"/>
    <property type="molecule type" value="Genomic_DNA"/>
</dbReference>
<dbReference type="Proteomes" id="UP001606303">
    <property type="component" value="Unassembled WGS sequence"/>
</dbReference>
<comment type="caution">
    <text evidence="2">The sequence shown here is derived from an EMBL/GenBank/DDBJ whole genome shotgun (WGS) entry which is preliminary data.</text>
</comment>
<evidence type="ECO:0000313" key="2">
    <source>
        <dbReference type="EMBL" id="MFG6467519.1"/>
    </source>
</evidence>
<feature type="region of interest" description="Disordered" evidence="1">
    <location>
        <begin position="236"/>
        <end position="263"/>
    </location>
</feature>
<proteinExistence type="predicted"/>
<feature type="region of interest" description="Disordered" evidence="1">
    <location>
        <begin position="1"/>
        <end position="21"/>
    </location>
</feature>
<name>A0ABW7GZU8_9BURK</name>
<dbReference type="InterPro" id="IPR001668">
    <property type="entry name" value="Mob_Pre"/>
</dbReference>